<evidence type="ECO:0000313" key="4">
    <source>
        <dbReference type="Proteomes" id="UP001583177"/>
    </source>
</evidence>
<reference evidence="3 4" key="1">
    <citation type="journal article" date="2024" name="IMA Fungus">
        <title>IMA Genome - F19 : A genome assembly and annotation guide to empower mycologists, including annotated draft genome sequences of Ceratocystis pirilliformis, Diaporthe australafricana, Fusarium ophioides, Paecilomyces lecythidis, and Sporothrix stenoceras.</title>
        <authorList>
            <person name="Aylward J."/>
            <person name="Wilson A.M."/>
            <person name="Visagie C.M."/>
            <person name="Spraker J."/>
            <person name="Barnes I."/>
            <person name="Buitendag C."/>
            <person name="Ceriani C."/>
            <person name="Del Mar Angel L."/>
            <person name="du Plessis D."/>
            <person name="Fuchs T."/>
            <person name="Gasser K."/>
            <person name="Kramer D."/>
            <person name="Li W."/>
            <person name="Munsamy K."/>
            <person name="Piso A."/>
            <person name="Price J.L."/>
            <person name="Sonnekus B."/>
            <person name="Thomas C."/>
            <person name="van der Nest A."/>
            <person name="van Dijk A."/>
            <person name="van Heerden A."/>
            <person name="van Vuuren N."/>
            <person name="Yilmaz N."/>
            <person name="Duong T.A."/>
            <person name="van der Merwe N.A."/>
            <person name="Wingfield M.J."/>
            <person name="Wingfield B.D."/>
        </authorList>
    </citation>
    <scope>NUCLEOTIDE SEQUENCE [LARGE SCALE GENOMIC DNA]</scope>
    <source>
        <strain evidence="3 4">CMW 18300</strain>
    </source>
</reference>
<proteinExistence type="inferred from homology"/>
<dbReference type="SUPFAM" id="SSF54909">
    <property type="entry name" value="Dimeric alpha+beta barrel"/>
    <property type="match status" value="1"/>
</dbReference>
<dbReference type="Proteomes" id="UP001583177">
    <property type="component" value="Unassembled WGS sequence"/>
</dbReference>
<name>A0ABR3W961_9PEZI</name>
<dbReference type="EMBL" id="JAWRVE010000121">
    <property type="protein sequence ID" value="KAL1856443.1"/>
    <property type="molecule type" value="Genomic_DNA"/>
</dbReference>
<evidence type="ECO:0000313" key="3">
    <source>
        <dbReference type="EMBL" id="KAL1856443.1"/>
    </source>
</evidence>
<accession>A0ABR3W961</accession>
<protein>
    <recommendedName>
        <fullName evidence="2">EthD domain-containing protein</fullName>
    </recommendedName>
</protein>
<dbReference type="InterPro" id="IPR011008">
    <property type="entry name" value="Dimeric_a/b-barrel"/>
</dbReference>
<organism evidence="3 4">
    <name type="scientific">Diaporthe australafricana</name>
    <dbReference type="NCBI Taxonomy" id="127596"/>
    <lineage>
        <taxon>Eukaryota</taxon>
        <taxon>Fungi</taxon>
        <taxon>Dikarya</taxon>
        <taxon>Ascomycota</taxon>
        <taxon>Pezizomycotina</taxon>
        <taxon>Sordariomycetes</taxon>
        <taxon>Sordariomycetidae</taxon>
        <taxon>Diaporthales</taxon>
        <taxon>Diaporthaceae</taxon>
        <taxon>Diaporthe</taxon>
    </lineage>
</organism>
<evidence type="ECO:0000259" key="2">
    <source>
        <dbReference type="Pfam" id="PF07110"/>
    </source>
</evidence>
<comment type="similarity">
    <text evidence="1">Belongs to the tpcK family.</text>
</comment>
<dbReference type="Pfam" id="PF07110">
    <property type="entry name" value="EthD"/>
    <property type="match status" value="1"/>
</dbReference>
<feature type="domain" description="EthD" evidence="2">
    <location>
        <begin position="20"/>
        <end position="121"/>
    </location>
</feature>
<evidence type="ECO:0000256" key="1">
    <source>
        <dbReference type="ARBA" id="ARBA00005986"/>
    </source>
</evidence>
<dbReference type="Gene3D" id="3.30.70.100">
    <property type="match status" value="1"/>
</dbReference>
<sequence length="153" mass="17228">MTAAPTPMLKVSVLHYRDQSQDEGTFIKWWNEEHMPTIMPIALRHGIERVELYVTSSSFKQRFQQDLQKLKGGSAAGWNMAPYDAASIYWTTDFQNIRNMLNDPDWEAKVTGSAEGWLDTSKADVQVGTQTTFIDNGKVVNNATKKSTALSLI</sequence>
<keyword evidence="4" id="KW-1185">Reference proteome</keyword>
<gene>
    <name evidence="3" type="ORF">Daus18300_010710</name>
</gene>
<comment type="caution">
    <text evidence="3">The sequence shown here is derived from an EMBL/GenBank/DDBJ whole genome shotgun (WGS) entry which is preliminary data.</text>
</comment>
<dbReference type="InterPro" id="IPR009799">
    <property type="entry name" value="EthD_dom"/>
</dbReference>